<evidence type="ECO:0000313" key="2">
    <source>
        <dbReference type="EMBL" id="RMX50297.1"/>
    </source>
</evidence>
<evidence type="ECO:0000256" key="1">
    <source>
        <dbReference type="SAM" id="MobiDB-lite"/>
    </source>
</evidence>
<dbReference type="AlphaFoldDB" id="A0A3M6U9G4"/>
<dbReference type="EMBL" id="RCHS01001987">
    <property type="protein sequence ID" value="RMX50297.1"/>
    <property type="molecule type" value="Genomic_DNA"/>
</dbReference>
<name>A0A3M6U9G4_POCDA</name>
<comment type="caution">
    <text evidence="2">The sequence shown here is derived from an EMBL/GenBank/DDBJ whole genome shotgun (WGS) entry which is preliminary data.</text>
</comment>
<sequence>MGRLESGKTSVKENEGKRSSKPSDPSSKDDILKTLDQTSTGLLSKLPSLKKQAGKEKASTLQKFNPKWIEEFPWL</sequence>
<protein>
    <submittedName>
        <fullName evidence="2">Uncharacterized protein</fullName>
    </submittedName>
</protein>
<proteinExistence type="predicted"/>
<keyword evidence="3" id="KW-1185">Reference proteome</keyword>
<gene>
    <name evidence="2" type="ORF">pdam_00022644</name>
</gene>
<feature type="region of interest" description="Disordered" evidence="1">
    <location>
        <begin position="1"/>
        <end position="31"/>
    </location>
</feature>
<organism evidence="2 3">
    <name type="scientific">Pocillopora damicornis</name>
    <name type="common">Cauliflower coral</name>
    <name type="synonym">Millepora damicornis</name>
    <dbReference type="NCBI Taxonomy" id="46731"/>
    <lineage>
        <taxon>Eukaryota</taxon>
        <taxon>Metazoa</taxon>
        <taxon>Cnidaria</taxon>
        <taxon>Anthozoa</taxon>
        <taxon>Hexacorallia</taxon>
        <taxon>Scleractinia</taxon>
        <taxon>Astrocoeniina</taxon>
        <taxon>Pocilloporidae</taxon>
        <taxon>Pocillopora</taxon>
    </lineage>
</organism>
<accession>A0A3M6U9G4</accession>
<reference evidence="2 3" key="1">
    <citation type="journal article" date="2018" name="Sci. Rep.">
        <title>Comparative analysis of the Pocillopora damicornis genome highlights role of immune system in coral evolution.</title>
        <authorList>
            <person name="Cunning R."/>
            <person name="Bay R.A."/>
            <person name="Gillette P."/>
            <person name="Baker A.C."/>
            <person name="Traylor-Knowles N."/>
        </authorList>
    </citation>
    <scope>NUCLEOTIDE SEQUENCE [LARGE SCALE GENOMIC DNA]</scope>
    <source>
        <strain evidence="2">RSMAS</strain>
        <tissue evidence="2">Whole animal</tissue>
    </source>
</reference>
<evidence type="ECO:0000313" key="3">
    <source>
        <dbReference type="Proteomes" id="UP000275408"/>
    </source>
</evidence>
<dbReference type="Proteomes" id="UP000275408">
    <property type="component" value="Unassembled WGS sequence"/>
</dbReference>